<sequence length="98" mass="11272">MENTPTNPTVSVLDNDSTGKPMFFKKCDVVRCTEKGTTICQGCHQSQSEFTYFVINNLSGKPMASFRNVEKRDEYHAKMKPSDQERFRPDKVTIKFLD</sequence>
<dbReference type="EMBL" id="JACIBY010000014">
    <property type="protein sequence ID" value="MBB3841094.1"/>
    <property type="molecule type" value="Genomic_DNA"/>
</dbReference>
<protein>
    <recommendedName>
        <fullName evidence="3">DUF1289 domain-containing protein</fullName>
    </recommendedName>
</protein>
<evidence type="ECO:0008006" key="3">
    <source>
        <dbReference type="Google" id="ProtNLM"/>
    </source>
</evidence>
<evidence type="ECO:0000313" key="2">
    <source>
        <dbReference type="Proteomes" id="UP000541352"/>
    </source>
</evidence>
<reference evidence="1 2" key="1">
    <citation type="submission" date="2020-08" db="EMBL/GenBank/DDBJ databases">
        <title>Genomic Encyclopedia of Type Strains, Phase IV (KMG-IV): sequencing the most valuable type-strain genomes for metagenomic binning, comparative biology and taxonomic classification.</title>
        <authorList>
            <person name="Goeker M."/>
        </authorList>
    </citation>
    <scope>NUCLEOTIDE SEQUENCE [LARGE SCALE GENOMIC DNA]</scope>
    <source>
        <strain evidence="1 2">DSM 17976</strain>
    </source>
</reference>
<name>A0A7W6ESV2_9BACT</name>
<accession>A0A7W6ESV2</accession>
<evidence type="ECO:0000313" key="1">
    <source>
        <dbReference type="EMBL" id="MBB3841094.1"/>
    </source>
</evidence>
<dbReference type="AlphaFoldDB" id="A0A7W6ESV2"/>
<organism evidence="1 2">
    <name type="scientific">Runella defluvii</name>
    <dbReference type="NCBI Taxonomy" id="370973"/>
    <lineage>
        <taxon>Bacteria</taxon>
        <taxon>Pseudomonadati</taxon>
        <taxon>Bacteroidota</taxon>
        <taxon>Cytophagia</taxon>
        <taxon>Cytophagales</taxon>
        <taxon>Spirosomataceae</taxon>
        <taxon>Runella</taxon>
    </lineage>
</organism>
<dbReference type="Proteomes" id="UP000541352">
    <property type="component" value="Unassembled WGS sequence"/>
</dbReference>
<proteinExistence type="predicted"/>
<gene>
    <name evidence="1" type="ORF">FHS57_005115</name>
</gene>
<comment type="caution">
    <text evidence="1">The sequence shown here is derived from an EMBL/GenBank/DDBJ whole genome shotgun (WGS) entry which is preliminary data.</text>
</comment>
<dbReference type="RefSeq" id="WP_183978532.1">
    <property type="nucleotide sequence ID" value="NZ_JACIBY010000014.1"/>
</dbReference>
<keyword evidence="2" id="KW-1185">Reference proteome</keyword>